<comment type="caution">
    <text evidence="2">The sequence shown here is derived from an EMBL/GenBank/DDBJ whole genome shotgun (WGS) entry which is preliminary data.</text>
</comment>
<evidence type="ECO:0008006" key="4">
    <source>
        <dbReference type="Google" id="ProtNLM"/>
    </source>
</evidence>
<dbReference type="Proteomes" id="UP001628078">
    <property type="component" value="Unassembled WGS sequence"/>
</dbReference>
<keyword evidence="1" id="KW-1133">Transmembrane helix</keyword>
<keyword evidence="1" id="KW-0812">Transmembrane</keyword>
<gene>
    <name evidence="2" type="ORF">JCM31185_06200</name>
</gene>
<dbReference type="EMBL" id="BQXO01000002">
    <property type="protein sequence ID" value="GKT05331.1"/>
    <property type="molecule type" value="Genomic_DNA"/>
</dbReference>
<proteinExistence type="predicted"/>
<reference evidence="2 3" key="1">
    <citation type="submission" date="2022-03" db="EMBL/GenBank/DDBJ databases">
        <title>Draft genome sequence of Furfurilactobacillus curtus JCM 31185.</title>
        <authorList>
            <person name="Suzuki S."/>
            <person name="Endo A."/>
            <person name="Kajikawa A."/>
        </authorList>
    </citation>
    <scope>NUCLEOTIDE SEQUENCE [LARGE SCALE GENOMIC DNA]</scope>
    <source>
        <strain evidence="2 3">JCM 31185</strain>
    </source>
</reference>
<evidence type="ECO:0000313" key="2">
    <source>
        <dbReference type="EMBL" id="GKT05331.1"/>
    </source>
</evidence>
<dbReference type="Pfam" id="PF09586">
    <property type="entry name" value="YfhO"/>
    <property type="match status" value="1"/>
</dbReference>
<dbReference type="PANTHER" id="PTHR38454:SF1">
    <property type="entry name" value="INTEGRAL MEMBRANE PROTEIN"/>
    <property type="match status" value="1"/>
</dbReference>
<keyword evidence="1" id="KW-0472">Membrane</keyword>
<keyword evidence="3" id="KW-1185">Reference proteome</keyword>
<organism evidence="2 3">
    <name type="scientific">Furfurilactobacillus curtus</name>
    <dbReference type="NCBI Taxonomy" id="1746200"/>
    <lineage>
        <taxon>Bacteria</taxon>
        <taxon>Bacillati</taxon>
        <taxon>Bacillota</taxon>
        <taxon>Bacilli</taxon>
        <taxon>Lactobacillales</taxon>
        <taxon>Lactobacillaceae</taxon>
        <taxon>Furfurilactobacillus</taxon>
    </lineage>
</organism>
<feature type="transmembrane region" description="Helical" evidence="1">
    <location>
        <begin position="305"/>
        <end position="323"/>
    </location>
</feature>
<dbReference type="PANTHER" id="PTHR38454">
    <property type="entry name" value="INTEGRAL MEMBRANE PROTEIN-RELATED"/>
    <property type="match status" value="1"/>
</dbReference>
<name>A0ABQ5JLJ4_9LACO</name>
<protein>
    <recommendedName>
        <fullName evidence="4">YfhO family protein</fullName>
    </recommendedName>
</protein>
<evidence type="ECO:0000313" key="3">
    <source>
        <dbReference type="Proteomes" id="UP001628078"/>
    </source>
</evidence>
<sequence>MGNLGYLRDMNWTNYSAGSSNFIDDYFGISNIVSDPHQSLSSAIDNDDYMGHSQPVSYADTKIKQNNRKGLAVTHHTEALPLLFPLQKNNTSDKLNASVENVFQNQNILATGLFARKIMSPAKVQAVSNLKYSVTPTQDGEVYLALPATNFPNFLEWAPINIQRNDFKKSLVTYNFGENSVLDLGSGTKNIPFMITIKPTIPNVQINQPIIASSPKESTLKNALLDIKNKVKTQRVSGNHIRTTVYGNQNQSILLTLPIDAGWHLTINGKPYPISKAYGALITFKLPRTGKNLIKLSFVPRGLKAGLIISIASLIILAILFTLQKRRQKS</sequence>
<dbReference type="InterPro" id="IPR018580">
    <property type="entry name" value="Uncharacterised_YfhO"/>
</dbReference>
<accession>A0ABQ5JLJ4</accession>
<evidence type="ECO:0000256" key="1">
    <source>
        <dbReference type="SAM" id="Phobius"/>
    </source>
</evidence>